<evidence type="ECO:0000256" key="1">
    <source>
        <dbReference type="ARBA" id="ARBA00004141"/>
    </source>
</evidence>
<dbReference type="Pfam" id="PF01545">
    <property type="entry name" value="Cation_efflux"/>
    <property type="match status" value="1"/>
</dbReference>
<dbReference type="InterPro" id="IPR002524">
    <property type="entry name" value="Cation_efflux"/>
</dbReference>
<evidence type="ECO:0000259" key="8">
    <source>
        <dbReference type="Pfam" id="PF01545"/>
    </source>
</evidence>
<evidence type="ECO:0000256" key="3">
    <source>
        <dbReference type="ARBA" id="ARBA00022448"/>
    </source>
</evidence>
<dbReference type="EMBL" id="JAJFAT010000026">
    <property type="protein sequence ID" value="MCC3145992.1"/>
    <property type="molecule type" value="Genomic_DNA"/>
</dbReference>
<feature type="domain" description="Cation efflux protein transmembrane" evidence="8">
    <location>
        <begin position="16"/>
        <end position="208"/>
    </location>
</feature>
<dbReference type="RefSeq" id="WP_229346692.1">
    <property type="nucleotide sequence ID" value="NZ_JAJFAT010000026.1"/>
</dbReference>
<dbReference type="GO" id="GO:0016020">
    <property type="term" value="C:membrane"/>
    <property type="evidence" value="ECO:0007669"/>
    <property type="project" value="UniProtKB-SubCell"/>
</dbReference>
<comment type="caution">
    <text evidence="10">The sequence shown here is derived from an EMBL/GenBank/DDBJ whole genome shotgun (WGS) entry which is preliminary data.</text>
</comment>
<keyword evidence="11" id="KW-1185">Reference proteome</keyword>
<dbReference type="Proteomes" id="UP001199296">
    <property type="component" value="Unassembled WGS sequence"/>
</dbReference>
<dbReference type="PANTHER" id="PTHR43840">
    <property type="entry name" value="MITOCHONDRIAL METAL TRANSPORTER 1-RELATED"/>
    <property type="match status" value="1"/>
</dbReference>
<gene>
    <name evidence="10" type="ORF">LJ207_11770</name>
</gene>
<dbReference type="Gene3D" id="3.30.70.1350">
    <property type="entry name" value="Cation efflux protein, cytoplasmic domain"/>
    <property type="match status" value="1"/>
</dbReference>
<dbReference type="InterPro" id="IPR050291">
    <property type="entry name" value="CDF_Transporter"/>
</dbReference>
<feature type="transmembrane region" description="Helical" evidence="7">
    <location>
        <begin position="83"/>
        <end position="104"/>
    </location>
</feature>
<dbReference type="AlphaFoldDB" id="A0AAW4X2J0"/>
<feature type="transmembrane region" description="Helical" evidence="7">
    <location>
        <begin position="14"/>
        <end position="35"/>
    </location>
</feature>
<dbReference type="GO" id="GO:0008324">
    <property type="term" value="F:monoatomic cation transmembrane transporter activity"/>
    <property type="evidence" value="ECO:0007669"/>
    <property type="project" value="InterPro"/>
</dbReference>
<organism evidence="10 11">
    <name type="scientific">Halanaerobium polyolivorans</name>
    <dbReference type="NCBI Taxonomy" id="2886943"/>
    <lineage>
        <taxon>Bacteria</taxon>
        <taxon>Bacillati</taxon>
        <taxon>Bacillota</taxon>
        <taxon>Clostridia</taxon>
        <taxon>Halanaerobiales</taxon>
        <taxon>Halanaerobiaceae</taxon>
        <taxon>Halanaerobium</taxon>
    </lineage>
</organism>
<name>A0AAW4X2J0_9FIRM</name>
<keyword evidence="6 7" id="KW-0472">Membrane</keyword>
<dbReference type="Gene3D" id="1.20.1510.10">
    <property type="entry name" value="Cation efflux protein transmembrane domain"/>
    <property type="match status" value="1"/>
</dbReference>
<keyword evidence="5 7" id="KW-1133">Transmembrane helix</keyword>
<protein>
    <submittedName>
        <fullName evidence="10">Cation diffusion facilitator family transporter</fullName>
    </submittedName>
</protein>
<evidence type="ECO:0000259" key="9">
    <source>
        <dbReference type="Pfam" id="PF16916"/>
    </source>
</evidence>
<dbReference type="InterPro" id="IPR036837">
    <property type="entry name" value="Cation_efflux_CTD_sf"/>
</dbReference>
<comment type="similarity">
    <text evidence="2">Belongs to the cation diffusion facilitator (CDF) transporter (TC 2.A.4) family.</text>
</comment>
<evidence type="ECO:0000313" key="10">
    <source>
        <dbReference type="EMBL" id="MCC3145992.1"/>
    </source>
</evidence>
<comment type="subcellular location">
    <subcellularLocation>
        <location evidence="1">Membrane</location>
        <topology evidence="1">Multi-pass membrane protein</topology>
    </subcellularLocation>
</comment>
<dbReference type="FunFam" id="1.20.1510.10:FF:000006">
    <property type="entry name" value="Divalent cation efflux transporter"/>
    <property type="match status" value="1"/>
</dbReference>
<accession>A0AAW4X2J0</accession>
<keyword evidence="4 7" id="KW-0812">Transmembrane</keyword>
<dbReference type="PANTHER" id="PTHR43840:SF15">
    <property type="entry name" value="MITOCHONDRIAL METAL TRANSPORTER 1-RELATED"/>
    <property type="match status" value="1"/>
</dbReference>
<dbReference type="SUPFAM" id="SSF161111">
    <property type="entry name" value="Cation efflux protein transmembrane domain-like"/>
    <property type="match status" value="1"/>
</dbReference>
<evidence type="ECO:0000313" key="11">
    <source>
        <dbReference type="Proteomes" id="UP001199296"/>
    </source>
</evidence>
<evidence type="ECO:0000256" key="5">
    <source>
        <dbReference type="ARBA" id="ARBA00022989"/>
    </source>
</evidence>
<keyword evidence="3" id="KW-0813">Transport</keyword>
<proteinExistence type="inferred from homology"/>
<reference evidence="10 11" key="1">
    <citation type="submission" date="2021-10" db="EMBL/GenBank/DDBJ databases">
        <authorList>
            <person name="Grouzdev D.S."/>
            <person name="Pantiukh K.S."/>
            <person name="Krutkina M.S."/>
        </authorList>
    </citation>
    <scope>NUCLEOTIDE SEQUENCE [LARGE SCALE GENOMIC DNA]</scope>
    <source>
        <strain evidence="10 11">Z-7514</strain>
    </source>
</reference>
<evidence type="ECO:0000256" key="2">
    <source>
        <dbReference type="ARBA" id="ARBA00008114"/>
    </source>
</evidence>
<sequence length="293" mass="31718">MLEQKTRYQEGKKVSYISLIANILLAILKISIGLLAASTALIADGFHSVSDMASTLIVLISMKLSEAPADKNHPYGHEKAEALGTNLLAVILIITAVFLSRDAFLTLISGEISQPGFLALVVAFISILAKELLYRYTIIVGKRINSRALIADAHHHRSDALSSIAALIGIAGARMGFRVLDPLAGLVVAVLIFKVGYDILKATSYELMDGRPSKEKITTIHKTAETIEGVIDVSDIKIRSYGPRYIVDLKIVVSGQLTVRQGHNIAAAVKQKIVSEHDDVKDVLVHVNPNSVH</sequence>
<evidence type="ECO:0000256" key="6">
    <source>
        <dbReference type="ARBA" id="ARBA00023136"/>
    </source>
</evidence>
<dbReference type="SUPFAM" id="SSF160240">
    <property type="entry name" value="Cation efflux protein cytoplasmic domain-like"/>
    <property type="match status" value="1"/>
</dbReference>
<evidence type="ECO:0000256" key="7">
    <source>
        <dbReference type="SAM" id="Phobius"/>
    </source>
</evidence>
<dbReference type="NCBIfam" id="TIGR01297">
    <property type="entry name" value="CDF"/>
    <property type="match status" value="1"/>
</dbReference>
<feature type="domain" description="Cation efflux protein cytoplasmic" evidence="9">
    <location>
        <begin position="212"/>
        <end position="289"/>
    </location>
</feature>
<dbReference type="Pfam" id="PF16916">
    <property type="entry name" value="ZT_dimer"/>
    <property type="match status" value="1"/>
</dbReference>
<dbReference type="InterPro" id="IPR027469">
    <property type="entry name" value="Cation_efflux_TMD_sf"/>
</dbReference>
<feature type="transmembrane region" description="Helical" evidence="7">
    <location>
        <begin position="116"/>
        <end position="137"/>
    </location>
</feature>
<dbReference type="InterPro" id="IPR058533">
    <property type="entry name" value="Cation_efflux_TM"/>
</dbReference>
<evidence type="ECO:0000256" key="4">
    <source>
        <dbReference type="ARBA" id="ARBA00022692"/>
    </source>
</evidence>
<dbReference type="InterPro" id="IPR027470">
    <property type="entry name" value="Cation_efflux_CTD"/>
</dbReference>